<evidence type="ECO:0008006" key="4">
    <source>
        <dbReference type="Google" id="ProtNLM"/>
    </source>
</evidence>
<gene>
    <name evidence="3" type="ORF">METZ01_LOCUS294445</name>
</gene>
<sequence length="208" mass="21369">MGLSAAKAFVGQGAKVVVVGRNADNVNQAKSALGQAARGLAGDATDPQTTFEAIGLAKRELGAFDGLYHVAGGSGRAKGDGPLHTISDDGWRQTIDLNLTSVFNSNRAALCELIALGKGGVILNMTSVLADSPAPKHFTTHAYAAAKAGIVGLTKSAAAHYATQNIRVNAIAPALVATPMSDRAQTNDEIMSFIKHKQPLDGGRIGVP</sequence>
<dbReference type="CDD" id="cd05233">
    <property type="entry name" value="SDR_c"/>
    <property type="match status" value="1"/>
</dbReference>
<dbReference type="InterPro" id="IPR036291">
    <property type="entry name" value="NAD(P)-bd_dom_sf"/>
</dbReference>
<protein>
    <recommendedName>
        <fullName evidence="4">Short-chain dehydrogenase/reductase SDR</fullName>
    </recommendedName>
</protein>
<dbReference type="SUPFAM" id="SSF51735">
    <property type="entry name" value="NAD(P)-binding Rossmann-fold domains"/>
    <property type="match status" value="1"/>
</dbReference>
<dbReference type="PANTHER" id="PTHR43477:SF1">
    <property type="entry name" value="DIHYDROANTICAPSIN 7-DEHYDROGENASE"/>
    <property type="match status" value="1"/>
</dbReference>
<comment type="similarity">
    <text evidence="1">Belongs to the short-chain dehydrogenases/reductases (SDR) family.</text>
</comment>
<organism evidence="3">
    <name type="scientific">marine metagenome</name>
    <dbReference type="NCBI Taxonomy" id="408172"/>
    <lineage>
        <taxon>unclassified sequences</taxon>
        <taxon>metagenomes</taxon>
        <taxon>ecological metagenomes</taxon>
    </lineage>
</organism>
<dbReference type="GO" id="GO:0016491">
    <property type="term" value="F:oxidoreductase activity"/>
    <property type="evidence" value="ECO:0007669"/>
    <property type="project" value="UniProtKB-KW"/>
</dbReference>
<accession>A0A382M320</accession>
<dbReference type="PRINTS" id="PR00080">
    <property type="entry name" value="SDRFAMILY"/>
</dbReference>
<dbReference type="InterPro" id="IPR020904">
    <property type="entry name" value="Sc_DH/Rdtase_CS"/>
</dbReference>
<reference evidence="3" key="1">
    <citation type="submission" date="2018-05" db="EMBL/GenBank/DDBJ databases">
        <authorList>
            <person name="Lanie J.A."/>
            <person name="Ng W.-L."/>
            <person name="Kazmierczak K.M."/>
            <person name="Andrzejewski T.M."/>
            <person name="Davidsen T.M."/>
            <person name="Wayne K.J."/>
            <person name="Tettelin H."/>
            <person name="Glass J.I."/>
            <person name="Rusch D."/>
            <person name="Podicherti R."/>
            <person name="Tsui H.-C.T."/>
            <person name="Winkler M.E."/>
        </authorList>
    </citation>
    <scope>NUCLEOTIDE SEQUENCE</scope>
</reference>
<dbReference type="PRINTS" id="PR00081">
    <property type="entry name" value="GDHRDH"/>
</dbReference>
<evidence type="ECO:0000256" key="2">
    <source>
        <dbReference type="ARBA" id="ARBA00023002"/>
    </source>
</evidence>
<keyword evidence="2" id="KW-0560">Oxidoreductase</keyword>
<name>A0A382M320_9ZZZZ</name>
<dbReference type="PANTHER" id="PTHR43477">
    <property type="entry name" value="DIHYDROANTICAPSIN 7-DEHYDROGENASE"/>
    <property type="match status" value="1"/>
</dbReference>
<dbReference type="AlphaFoldDB" id="A0A382M320"/>
<evidence type="ECO:0000313" key="3">
    <source>
        <dbReference type="EMBL" id="SVC41591.1"/>
    </source>
</evidence>
<dbReference type="Gene3D" id="3.40.50.720">
    <property type="entry name" value="NAD(P)-binding Rossmann-like Domain"/>
    <property type="match status" value="1"/>
</dbReference>
<dbReference type="EMBL" id="UINC01090016">
    <property type="protein sequence ID" value="SVC41591.1"/>
    <property type="molecule type" value="Genomic_DNA"/>
</dbReference>
<dbReference type="Pfam" id="PF13561">
    <property type="entry name" value="adh_short_C2"/>
    <property type="match status" value="1"/>
</dbReference>
<feature type="non-terminal residue" evidence="3">
    <location>
        <position position="208"/>
    </location>
</feature>
<proteinExistence type="inferred from homology"/>
<evidence type="ECO:0000256" key="1">
    <source>
        <dbReference type="ARBA" id="ARBA00006484"/>
    </source>
</evidence>
<dbReference type="PROSITE" id="PS00061">
    <property type="entry name" value="ADH_SHORT"/>
    <property type="match status" value="1"/>
</dbReference>
<dbReference type="InterPro" id="IPR051122">
    <property type="entry name" value="SDR_DHRS6-like"/>
</dbReference>
<dbReference type="InterPro" id="IPR002347">
    <property type="entry name" value="SDR_fam"/>
</dbReference>